<protein>
    <submittedName>
        <fullName evidence="1">Homoserine O-succinyltransferase</fullName>
        <ecNumber evidence="1">2.3.1.46</ecNumber>
    </submittedName>
</protein>
<name>A0AC61MR92_9FIRM</name>
<keyword evidence="1" id="KW-0808">Transferase</keyword>
<evidence type="ECO:0000313" key="1">
    <source>
        <dbReference type="EMBL" id="QQK07982.1"/>
    </source>
</evidence>
<reference evidence="1 2" key="1">
    <citation type="journal article" date="2022" name="Int. J. Syst. Evol. Microbiol.">
        <title>Miniphocaeibacter halophilus sp. nov., an ammonium-tolerant acetate-producing bacterium isolated from a biogas system.</title>
        <authorList>
            <person name="Schnurer A."/>
            <person name="Singh A."/>
            <person name="Bi S."/>
            <person name="Qiao W."/>
            <person name="Westerholm M."/>
        </authorList>
    </citation>
    <scope>NUCLEOTIDE SEQUENCE [LARGE SCALE GENOMIC DNA]</scope>
    <source>
        <strain evidence="1 2">AMB_01</strain>
    </source>
</reference>
<sequence length="308" mass="36239">MPIIIPKDLPASDILKAERVFVMDEERARTQDIRPLEMAIINLMPTKVETETQLLRRISNTALQVKVDLVRTMTYESKNTSKAHLEKFYITLDEIKNKKYDAMIITGAPVELIDFEEVDYWEELQDIMEFARKNVFSTLFICWASQAALYHYYGIQKYEMKEKLFGVYEVNLQEKSVLTNGFDESFYAPHSRYTFSDIEDMKKIDDIKILASSDKVGMHMASTKDNRFIFISGHGEYDTYTLDREYRRDIAKGLDISIPENYYKDDDPEKGVSVKWKAHSNLFFSNWLNYCVYQETPYDINKIEEKKL</sequence>
<dbReference type="Proteomes" id="UP000595814">
    <property type="component" value="Chromosome"/>
</dbReference>
<dbReference type="EC" id="2.3.1.46" evidence="1"/>
<accession>A0AC61MR92</accession>
<keyword evidence="2" id="KW-1185">Reference proteome</keyword>
<proteinExistence type="predicted"/>
<keyword evidence="1" id="KW-0012">Acyltransferase</keyword>
<evidence type="ECO:0000313" key="2">
    <source>
        <dbReference type="Proteomes" id="UP000595814"/>
    </source>
</evidence>
<dbReference type="EMBL" id="CP066744">
    <property type="protein sequence ID" value="QQK07982.1"/>
    <property type="molecule type" value="Genomic_DNA"/>
</dbReference>
<gene>
    <name evidence="1" type="primary">metA</name>
    <name evidence="1" type="ORF">JFY71_00140</name>
</gene>
<organism evidence="1 2">
    <name type="scientific">Miniphocaeibacter halophilus</name>
    <dbReference type="NCBI Taxonomy" id="2931922"/>
    <lineage>
        <taxon>Bacteria</taxon>
        <taxon>Bacillati</taxon>
        <taxon>Bacillota</taxon>
        <taxon>Tissierellia</taxon>
        <taxon>Tissierellales</taxon>
        <taxon>Peptoniphilaceae</taxon>
        <taxon>Miniphocaeibacter</taxon>
    </lineage>
</organism>